<dbReference type="EMBL" id="JBHTOH010000092">
    <property type="protein sequence ID" value="MFD1412015.1"/>
    <property type="molecule type" value="Genomic_DNA"/>
</dbReference>
<keyword evidence="2" id="KW-1185">Reference proteome</keyword>
<dbReference type="InterPro" id="IPR011990">
    <property type="entry name" value="TPR-like_helical_dom_sf"/>
</dbReference>
<organism evidence="1 2">
    <name type="scientific">Lapidilactobacillus gannanensis</name>
    <dbReference type="NCBI Taxonomy" id="2486002"/>
    <lineage>
        <taxon>Bacteria</taxon>
        <taxon>Bacillati</taxon>
        <taxon>Bacillota</taxon>
        <taxon>Bacilli</taxon>
        <taxon>Lactobacillales</taxon>
        <taxon>Lactobacillaceae</taxon>
        <taxon>Lapidilactobacillus</taxon>
    </lineage>
</organism>
<comment type="caution">
    <text evidence="1">The sequence shown here is derived from an EMBL/GenBank/DDBJ whole genome shotgun (WGS) entry which is preliminary data.</text>
</comment>
<sequence length="208" mass="22782">MNATERDKITAEIHDLTVTLTKQPHDISALLTLATDLIAVADFSQAQIVLAQVHQLAPEKIEVPYNQAIIAHQLKQDEQALRLLSPLLKTKLVGVASYLMAVIYFEQNQIQLANAFALTAAEQATAGLPEYLLLAQILTKQHLWTTAQPYAQKAYDLAQDDPDVLFVLGGCLINTPDQKSAGTQLLKRAAQLAPQKYQTAVAAIFPDN</sequence>
<name>A0ABW4BR93_9LACO</name>
<reference evidence="2" key="1">
    <citation type="journal article" date="2019" name="Int. J. Syst. Evol. Microbiol.">
        <title>The Global Catalogue of Microorganisms (GCM) 10K type strain sequencing project: providing services to taxonomists for standard genome sequencing and annotation.</title>
        <authorList>
            <consortium name="The Broad Institute Genomics Platform"/>
            <consortium name="The Broad Institute Genome Sequencing Center for Infectious Disease"/>
            <person name="Wu L."/>
            <person name="Ma J."/>
        </authorList>
    </citation>
    <scope>NUCLEOTIDE SEQUENCE [LARGE SCALE GENOMIC DNA]</scope>
    <source>
        <strain evidence="2">CCM 8937</strain>
    </source>
</reference>
<dbReference type="SUPFAM" id="SSF48452">
    <property type="entry name" value="TPR-like"/>
    <property type="match status" value="1"/>
</dbReference>
<dbReference type="RefSeq" id="WP_125648949.1">
    <property type="nucleotide sequence ID" value="NZ_JBHTOH010000092.1"/>
</dbReference>
<dbReference type="Proteomes" id="UP001597191">
    <property type="component" value="Unassembled WGS sequence"/>
</dbReference>
<proteinExistence type="predicted"/>
<evidence type="ECO:0000313" key="2">
    <source>
        <dbReference type="Proteomes" id="UP001597191"/>
    </source>
</evidence>
<gene>
    <name evidence="1" type="ORF">ACFQ4R_10540</name>
</gene>
<protein>
    <submittedName>
        <fullName evidence="1">Tetratricopeptide repeat protein</fullName>
    </submittedName>
</protein>
<evidence type="ECO:0000313" key="1">
    <source>
        <dbReference type="EMBL" id="MFD1412015.1"/>
    </source>
</evidence>
<accession>A0ABW4BR93</accession>
<dbReference type="Gene3D" id="1.25.40.10">
    <property type="entry name" value="Tetratricopeptide repeat domain"/>
    <property type="match status" value="2"/>
</dbReference>